<evidence type="ECO:0000313" key="1">
    <source>
        <dbReference type="EMBL" id="CAI9731812.1"/>
    </source>
</evidence>
<dbReference type="AlphaFoldDB" id="A0AA36FBV0"/>
<organism evidence="1 2">
    <name type="scientific">Octopus vulgaris</name>
    <name type="common">Common octopus</name>
    <dbReference type="NCBI Taxonomy" id="6645"/>
    <lineage>
        <taxon>Eukaryota</taxon>
        <taxon>Metazoa</taxon>
        <taxon>Spiralia</taxon>
        <taxon>Lophotrochozoa</taxon>
        <taxon>Mollusca</taxon>
        <taxon>Cephalopoda</taxon>
        <taxon>Coleoidea</taxon>
        <taxon>Octopodiformes</taxon>
        <taxon>Octopoda</taxon>
        <taxon>Incirrata</taxon>
        <taxon>Octopodidae</taxon>
        <taxon>Octopus</taxon>
    </lineage>
</organism>
<name>A0AA36FBV0_OCTVU</name>
<dbReference type="EMBL" id="OX597826">
    <property type="protein sequence ID" value="CAI9731812.1"/>
    <property type="molecule type" value="Genomic_DNA"/>
</dbReference>
<sequence length="68" mass="7628">MQALSKHSLEHRCLTRGIVGIVSEFRFKVNKQFIVINVATPAAFVVSANHNSFLNIDFLTKHNSTSEL</sequence>
<keyword evidence="2" id="KW-1185">Reference proteome</keyword>
<dbReference type="Proteomes" id="UP001162480">
    <property type="component" value="Chromosome 13"/>
</dbReference>
<proteinExistence type="predicted"/>
<evidence type="ECO:0000313" key="2">
    <source>
        <dbReference type="Proteomes" id="UP001162480"/>
    </source>
</evidence>
<protein>
    <submittedName>
        <fullName evidence="1">Uncharacterized protein</fullName>
    </submittedName>
</protein>
<reference evidence="1" key="1">
    <citation type="submission" date="2023-08" db="EMBL/GenBank/DDBJ databases">
        <authorList>
            <person name="Alioto T."/>
            <person name="Alioto T."/>
            <person name="Gomez Garrido J."/>
        </authorList>
    </citation>
    <scope>NUCLEOTIDE SEQUENCE</scope>
</reference>
<accession>A0AA36FBV0</accession>
<gene>
    <name evidence="1" type="ORF">OCTVUL_1B015233</name>
</gene>